<dbReference type="AlphaFoldDB" id="A0A0W0SL42"/>
<dbReference type="GO" id="GO:0043683">
    <property type="term" value="P:type IV pilus assembly"/>
    <property type="evidence" value="ECO:0007669"/>
    <property type="project" value="InterPro"/>
</dbReference>
<dbReference type="Proteomes" id="UP000054742">
    <property type="component" value="Unassembled WGS sequence"/>
</dbReference>
<accession>A0A0W0SL42</accession>
<comment type="caution">
    <text evidence="2">The sequence shown here is derived from an EMBL/GenBank/DDBJ whole genome shotgun (WGS) entry which is preliminary data.</text>
</comment>
<reference evidence="2 3" key="1">
    <citation type="submission" date="2015-11" db="EMBL/GenBank/DDBJ databases">
        <title>Genomic analysis of 38 Legionella species identifies large and diverse effector repertoires.</title>
        <authorList>
            <person name="Burstein D."/>
            <person name="Amaro F."/>
            <person name="Zusman T."/>
            <person name="Lifshitz Z."/>
            <person name="Cohen O."/>
            <person name="Gilbert J.A."/>
            <person name="Pupko T."/>
            <person name="Shuman H.A."/>
            <person name="Segal G."/>
        </authorList>
    </citation>
    <scope>NUCLEOTIDE SEQUENCE [LARGE SCALE GENOMIC DNA]</scope>
    <source>
        <strain evidence="2 3">ATCC 43878</strain>
    </source>
</reference>
<feature type="transmembrane region" description="Helical" evidence="1">
    <location>
        <begin position="6"/>
        <end position="29"/>
    </location>
</feature>
<dbReference type="InterPro" id="IPR012902">
    <property type="entry name" value="N_methyl_site"/>
</dbReference>
<dbReference type="InterPro" id="IPR045584">
    <property type="entry name" value="Pilin-like"/>
</dbReference>
<dbReference type="Pfam" id="PF07963">
    <property type="entry name" value="N_methyl"/>
    <property type="match status" value="1"/>
</dbReference>
<sequence length="143" mass="16341">MLSKGFSLIELMTVIIIMGILICFAYPSYRHYILHTRRYDGQLALLDLANRLEHFYAEQHTYETATLGFEKTTDIKDNNLSQEKWYLLKIASQTVDTYSLQAIPRNSQVNDLECQTLTLDHLGVKSISPGPKGTPIAQAEECW</sequence>
<dbReference type="Pfam" id="PF16732">
    <property type="entry name" value="ComP_DUS"/>
    <property type="match status" value="1"/>
</dbReference>
<evidence type="ECO:0000313" key="3">
    <source>
        <dbReference type="Proteomes" id="UP000054742"/>
    </source>
</evidence>
<protein>
    <submittedName>
        <fullName evidence="2">Type-IV pilin</fullName>
    </submittedName>
</protein>
<name>A0A0W0SL42_9GAMM</name>
<dbReference type="RefSeq" id="WP_058441554.1">
    <property type="nucleotide sequence ID" value="NZ_CAAAHU010000003.1"/>
</dbReference>
<dbReference type="SUPFAM" id="SSF54523">
    <property type="entry name" value="Pili subunits"/>
    <property type="match status" value="1"/>
</dbReference>
<keyword evidence="1" id="KW-1133">Transmembrane helix</keyword>
<proteinExistence type="predicted"/>
<dbReference type="OrthoDB" id="5296638at2"/>
<keyword evidence="1" id="KW-0472">Membrane</keyword>
<dbReference type="Gene3D" id="3.30.700.10">
    <property type="entry name" value="Glycoprotein, Type 4 Pilin"/>
    <property type="match status" value="1"/>
</dbReference>
<dbReference type="InterPro" id="IPR031982">
    <property type="entry name" value="PilE-like"/>
</dbReference>
<keyword evidence="1" id="KW-0812">Transmembrane</keyword>
<dbReference type="NCBIfam" id="TIGR02532">
    <property type="entry name" value="IV_pilin_GFxxxE"/>
    <property type="match status" value="1"/>
</dbReference>
<dbReference type="PATRIC" id="fig|29422.6.peg.1569"/>
<evidence type="ECO:0000313" key="2">
    <source>
        <dbReference type="EMBL" id="KTC84122.1"/>
    </source>
</evidence>
<dbReference type="EMBL" id="LNXV01000011">
    <property type="protein sequence ID" value="KTC84122.1"/>
    <property type="molecule type" value="Genomic_DNA"/>
</dbReference>
<organism evidence="2 3">
    <name type="scientific">Legionella brunensis</name>
    <dbReference type="NCBI Taxonomy" id="29422"/>
    <lineage>
        <taxon>Bacteria</taxon>
        <taxon>Pseudomonadati</taxon>
        <taxon>Pseudomonadota</taxon>
        <taxon>Gammaproteobacteria</taxon>
        <taxon>Legionellales</taxon>
        <taxon>Legionellaceae</taxon>
        <taxon>Legionella</taxon>
    </lineage>
</organism>
<evidence type="ECO:0000256" key="1">
    <source>
        <dbReference type="SAM" id="Phobius"/>
    </source>
</evidence>
<keyword evidence="3" id="KW-1185">Reference proteome</keyword>
<dbReference type="STRING" id="29422.Lbru_1483"/>
<gene>
    <name evidence="2" type="primary">pilE</name>
    <name evidence="2" type="ORF">Lbru_1483</name>
</gene>